<evidence type="ECO:0000313" key="9">
    <source>
        <dbReference type="Proteomes" id="UP001280581"/>
    </source>
</evidence>
<evidence type="ECO:0000256" key="4">
    <source>
        <dbReference type="ARBA" id="ARBA00023136"/>
    </source>
</evidence>
<feature type="transmembrane region" description="Helical" evidence="6">
    <location>
        <begin position="245"/>
        <end position="268"/>
    </location>
</feature>
<feature type="transmembrane region" description="Helical" evidence="6">
    <location>
        <begin position="561"/>
        <end position="581"/>
    </location>
</feature>
<dbReference type="InterPro" id="IPR036259">
    <property type="entry name" value="MFS_trans_sf"/>
</dbReference>
<dbReference type="PROSITE" id="PS50850">
    <property type="entry name" value="MFS"/>
    <property type="match status" value="1"/>
</dbReference>
<dbReference type="Proteomes" id="UP001280581">
    <property type="component" value="Unassembled WGS sequence"/>
</dbReference>
<evidence type="ECO:0000256" key="2">
    <source>
        <dbReference type="ARBA" id="ARBA00022692"/>
    </source>
</evidence>
<keyword evidence="4 6" id="KW-0472">Membrane</keyword>
<keyword evidence="9" id="KW-1185">Reference proteome</keyword>
<dbReference type="InterPro" id="IPR020846">
    <property type="entry name" value="MFS_dom"/>
</dbReference>
<dbReference type="PANTHER" id="PTHR23502:SF23">
    <property type="entry name" value="FLUCONAZOLE RESISTANCE PROTEIN 1"/>
    <property type="match status" value="1"/>
</dbReference>
<evidence type="ECO:0000259" key="7">
    <source>
        <dbReference type="PROSITE" id="PS50850"/>
    </source>
</evidence>
<feature type="transmembrane region" description="Helical" evidence="6">
    <location>
        <begin position="151"/>
        <end position="171"/>
    </location>
</feature>
<comment type="subcellular location">
    <subcellularLocation>
        <location evidence="1">Membrane</location>
        <topology evidence="1">Multi-pass membrane protein</topology>
    </subcellularLocation>
</comment>
<feature type="transmembrane region" description="Helical" evidence="6">
    <location>
        <begin position="539"/>
        <end position="555"/>
    </location>
</feature>
<comment type="caution">
    <text evidence="8">The sequence shown here is derived from an EMBL/GenBank/DDBJ whole genome shotgun (WGS) entry which is preliminary data.</text>
</comment>
<feature type="transmembrane region" description="Helical" evidence="6">
    <location>
        <begin position="191"/>
        <end position="208"/>
    </location>
</feature>
<reference evidence="8 9" key="1">
    <citation type="submission" date="2021-02" db="EMBL/GenBank/DDBJ databases">
        <title>Genome assembly of Pseudopithomyces chartarum.</title>
        <authorList>
            <person name="Jauregui R."/>
            <person name="Singh J."/>
            <person name="Voisey C."/>
        </authorList>
    </citation>
    <scope>NUCLEOTIDE SEQUENCE [LARGE SCALE GENOMIC DNA]</scope>
    <source>
        <strain evidence="8 9">AGR01</strain>
    </source>
</reference>
<dbReference type="GO" id="GO:1990961">
    <property type="term" value="P:xenobiotic detoxification by transmembrane export across the plasma membrane"/>
    <property type="evidence" value="ECO:0007669"/>
    <property type="project" value="TreeGrafter"/>
</dbReference>
<feature type="transmembrane region" description="Helical" evidence="6">
    <location>
        <begin position="387"/>
        <end position="406"/>
    </location>
</feature>
<feature type="transmembrane region" description="Helical" evidence="6">
    <location>
        <begin position="469"/>
        <end position="487"/>
    </location>
</feature>
<keyword evidence="3 6" id="KW-1133">Transmembrane helix</keyword>
<feature type="region of interest" description="Disordered" evidence="5">
    <location>
        <begin position="30"/>
        <end position="105"/>
    </location>
</feature>
<dbReference type="Gene3D" id="1.20.1250.20">
    <property type="entry name" value="MFS general substrate transporter like domains"/>
    <property type="match status" value="1"/>
</dbReference>
<sequence>MKNLVRDAPFGQLIRYLTANRFFKYPEEEPDFQCPTSYTRSQTPSSHSSRPSSGEFANKGKQEESQGSSTVQVNESDIEKIAEGPITSQKVKTRPLPYTGDGSHQDAELALEKAESRPIAPVKTGDGTILVDWYSTDDPDNPQNWSQKKKFWTAFLMDLYTFVVYCSSSIYVSSQALVMTRFGVHEFKASLGLALYVLGYGIGPLIFSPLSEVPRFGRNIPYITTFVLFTILALPTSLVDNLGGLLVLRFLLGFFGSPCLASGGASMGDIYSPLYLPYPVAFWVSAAFAAPALGPLISGFAVYAENWRWSQWEVLWMAGPVFLLFFFFLPETSSSNILFNRAARLRKVSGNEKIRTQSEIERQGVELRTEIIEAIWKPLEITFKDPAILFVNIYTALIYGIYYSYFEVFPLVYPPMYGFNVGETGLVFVCIIVGCFISMAIYFSYLHFYLIPDVRRNGMRPQEFRLRPALIACFGPTIGLFLFAWLANPSIHWMGTVVGCTLYAVSVYIIMQCIFIYVPMSYPQYAASLFAGNDFFRSLFAFGSVLFSRSMYLYLGVGKGISLLAGLSVMGIIGMWLLYFYGSKLRSRSKFAVS</sequence>
<evidence type="ECO:0000256" key="1">
    <source>
        <dbReference type="ARBA" id="ARBA00004141"/>
    </source>
</evidence>
<feature type="compositionally biased region" description="Low complexity" evidence="5">
    <location>
        <begin position="37"/>
        <end position="53"/>
    </location>
</feature>
<evidence type="ECO:0000256" key="6">
    <source>
        <dbReference type="SAM" id="Phobius"/>
    </source>
</evidence>
<dbReference type="EMBL" id="WVTA01000018">
    <property type="protein sequence ID" value="KAK3197767.1"/>
    <property type="molecule type" value="Genomic_DNA"/>
</dbReference>
<dbReference type="GO" id="GO:0015244">
    <property type="term" value="F:fluconazole transmembrane transporter activity"/>
    <property type="evidence" value="ECO:0007669"/>
    <property type="project" value="TreeGrafter"/>
</dbReference>
<feature type="transmembrane region" description="Helical" evidence="6">
    <location>
        <begin position="315"/>
        <end position="339"/>
    </location>
</feature>
<accession>A0AAN6LQ69</accession>
<feature type="transmembrane region" description="Helical" evidence="6">
    <location>
        <begin position="280"/>
        <end position="303"/>
    </location>
</feature>
<dbReference type="Pfam" id="PF07690">
    <property type="entry name" value="MFS_1"/>
    <property type="match status" value="1"/>
</dbReference>
<evidence type="ECO:0000256" key="3">
    <source>
        <dbReference type="ARBA" id="ARBA00022989"/>
    </source>
</evidence>
<dbReference type="SUPFAM" id="SSF103473">
    <property type="entry name" value="MFS general substrate transporter"/>
    <property type="match status" value="1"/>
</dbReference>
<dbReference type="InterPro" id="IPR011701">
    <property type="entry name" value="MFS"/>
</dbReference>
<evidence type="ECO:0000256" key="5">
    <source>
        <dbReference type="SAM" id="MobiDB-lite"/>
    </source>
</evidence>
<organism evidence="8 9">
    <name type="scientific">Pseudopithomyces chartarum</name>
    <dbReference type="NCBI Taxonomy" id="1892770"/>
    <lineage>
        <taxon>Eukaryota</taxon>
        <taxon>Fungi</taxon>
        <taxon>Dikarya</taxon>
        <taxon>Ascomycota</taxon>
        <taxon>Pezizomycotina</taxon>
        <taxon>Dothideomycetes</taxon>
        <taxon>Pleosporomycetidae</taxon>
        <taxon>Pleosporales</taxon>
        <taxon>Massarineae</taxon>
        <taxon>Didymosphaeriaceae</taxon>
        <taxon>Pseudopithomyces</taxon>
    </lineage>
</organism>
<keyword evidence="2 6" id="KW-0812">Transmembrane</keyword>
<dbReference type="AlphaFoldDB" id="A0AAN6LQ69"/>
<name>A0AAN6LQ69_9PLEO</name>
<feature type="transmembrane region" description="Helical" evidence="6">
    <location>
        <begin position="426"/>
        <end position="448"/>
    </location>
</feature>
<feature type="domain" description="Major facilitator superfamily (MFS) profile" evidence="7">
    <location>
        <begin position="153"/>
        <end position="586"/>
    </location>
</feature>
<dbReference type="CDD" id="cd17323">
    <property type="entry name" value="MFS_Tpo1_MDR_like"/>
    <property type="match status" value="1"/>
</dbReference>
<protein>
    <recommendedName>
        <fullName evidence="7">Major facilitator superfamily (MFS) profile domain-containing protein</fullName>
    </recommendedName>
</protein>
<proteinExistence type="predicted"/>
<feature type="transmembrane region" description="Helical" evidence="6">
    <location>
        <begin position="220"/>
        <end position="239"/>
    </location>
</feature>
<feature type="compositionally biased region" description="Polar residues" evidence="5">
    <location>
        <begin position="65"/>
        <end position="75"/>
    </location>
</feature>
<dbReference type="GO" id="GO:0005886">
    <property type="term" value="C:plasma membrane"/>
    <property type="evidence" value="ECO:0007669"/>
    <property type="project" value="TreeGrafter"/>
</dbReference>
<evidence type="ECO:0000313" key="8">
    <source>
        <dbReference type="EMBL" id="KAK3197767.1"/>
    </source>
</evidence>
<gene>
    <name evidence="8" type="ORF">GRF29_216g1245307</name>
</gene>
<dbReference type="PANTHER" id="PTHR23502">
    <property type="entry name" value="MAJOR FACILITATOR SUPERFAMILY"/>
    <property type="match status" value="1"/>
</dbReference>
<feature type="transmembrane region" description="Helical" evidence="6">
    <location>
        <begin position="493"/>
        <end position="518"/>
    </location>
</feature>